<evidence type="ECO:0000313" key="2">
    <source>
        <dbReference type="EMBL" id="GCB21185.1"/>
    </source>
</evidence>
<dbReference type="InterPro" id="IPR052400">
    <property type="entry name" value="Zn2-C6_fungal_TF"/>
</dbReference>
<proteinExistence type="predicted"/>
<dbReference type="AlphaFoldDB" id="A0A401KPJ8"/>
<dbReference type="EMBL" id="BDHI01000007">
    <property type="protein sequence ID" value="GCB21185.1"/>
    <property type="molecule type" value="Genomic_DNA"/>
</dbReference>
<accession>A0A401KPJ8</accession>
<reference evidence="2 3" key="1">
    <citation type="submission" date="2016-09" db="EMBL/GenBank/DDBJ databases">
        <title>Aspergillus awamori IFM 58123T.</title>
        <authorList>
            <person name="Kusuya Y."/>
            <person name="Shimizu M."/>
            <person name="Takahashi H."/>
            <person name="Yaguchi T."/>
        </authorList>
    </citation>
    <scope>NUCLEOTIDE SEQUENCE [LARGE SCALE GENOMIC DNA]</scope>
    <source>
        <strain evidence="2 3">IFM 58123</strain>
    </source>
</reference>
<organism evidence="2 3">
    <name type="scientific">Aspergillus awamori</name>
    <name type="common">Black koji mold</name>
    <dbReference type="NCBI Taxonomy" id="105351"/>
    <lineage>
        <taxon>Eukaryota</taxon>
        <taxon>Fungi</taxon>
        <taxon>Dikarya</taxon>
        <taxon>Ascomycota</taxon>
        <taxon>Pezizomycotina</taxon>
        <taxon>Eurotiomycetes</taxon>
        <taxon>Eurotiomycetidae</taxon>
        <taxon>Eurotiales</taxon>
        <taxon>Aspergillaceae</taxon>
        <taxon>Aspergillus</taxon>
    </lineage>
</organism>
<name>A0A401KPJ8_ASPAW</name>
<keyword evidence="3" id="KW-1185">Reference proteome</keyword>
<protein>
    <recommendedName>
        <fullName evidence="4">C6 transcription factor</fullName>
    </recommendedName>
</protein>
<dbReference type="STRING" id="105351.A0A401KPJ8"/>
<evidence type="ECO:0000256" key="1">
    <source>
        <dbReference type="SAM" id="MobiDB-lite"/>
    </source>
</evidence>
<sequence>MAMNKPLSDLQATGYRLRKSHEKSRNGCLRCKQLRKKVLREAYAVLPSYTLQTNHSDYIASAMKPDRNAHVAPDSQPTGFPNSEIEFAGSELTSRRLSSDRPSVPITPSIGQLPLSPQSNGGEDIPGLDLPSPDPLNATELNLLAHYLSHTSQTIPFDSLDLYALAVGVPNLAFKCKAVMSSLLSLAAACKCHDIANENTQRPLDTRTLTEINDLLALAERHHAASLRHIQATMQITESYDNVLANAALMVLYASASHSIRVHLAATAEKYGQRLPTELLPQHSQWISFTRAAHTASSAILNDIVNATPPSSTVVDTGSKSHGTISSPVSPQDGPSPKTKSLFLPLVTSTCERALGNLRRRAERTTAEQRSSAFCSAIDQRRAHALLETITILESCASAALSPGASDKGKVVFTASPNTQHTSVFGCSRGVSPWVARYMISVTSMEAPQILRRIIMSFLNKAPTEFLNIVRSVLDSPTVKGRNENTTLPASSATREPLTVTPIHILAMDIFAHWLVLVMLLDGVWWISNIGQWELSQVIYLMKRQNVLSQLADSSGMWWPESMYLVKRELTPDSWH</sequence>
<comment type="caution">
    <text evidence="2">The sequence shown here is derived from an EMBL/GenBank/DDBJ whole genome shotgun (WGS) entry which is preliminary data.</text>
</comment>
<evidence type="ECO:0000313" key="3">
    <source>
        <dbReference type="Proteomes" id="UP000286921"/>
    </source>
</evidence>
<dbReference type="Proteomes" id="UP000286921">
    <property type="component" value="Unassembled WGS sequence"/>
</dbReference>
<feature type="region of interest" description="Disordered" evidence="1">
    <location>
        <begin position="91"/>
        <end position="132"/>
    </location>
</feature>
<gene>
    <name evidence="2" type="ORF">AAWM_04070</name>
</gene>
<feature type="region of interest" description="Disordered" evidence="1">
    <location>
        <begin position="1"/>
        <end position="22"/>
    </location>
</feature>
<feature type="compositionally biased region" description="Polar residues" evidence="1">
    <location>
        <begin position="312"/>
        <end position="330"/>
    </location>
</feature>
<evidence type="ECO:0008006" key="4">
    <source>
        <dbReference type="Google" id="ProtNLM"/>
    </source>
</evidence>
<dbReference type="PANTHER" id="PTHR47657:SF14">
    <property type="entry name" value="ZN(2)-C6 FUNGAL-TYPE DOMAIN-CONTAINING PROTEIN"/>
    <property type="match status" value="1"/>
</dbReference>
<dbReference type="GO" id="GO:0000981">
    <property type="term" value="F:DNA-binding transcription factor activity, RNA polymerase II-specific"/>
    <property type="evidence" value="ECO:0007669"/>
    <property type="project" value="TreeGrafter"/>
</dbReference>
<feature type="region of interest" description="Disordered" evidence="1">
    <location>
        <begin position="312"/>
        <end position="338"/>
    </location>
</feature>
<dbReference type="PANTHER" id="PTHR47657">
    <property type="entry name" value="STEROL REGULATORY ELEMENT-BINDING PROTEIN ECM22"/>
    <property type="match status" value="1"/>
</dbReference>